<comment type="subcellular location">
    <subcellularLocation>
        <location evidence="1">Cell membrane</location>
        <topology evidence="1">Multi-pass membrane protein</topology>
    </subcellularLocation>
</comment>
<evidence type="ECO:0000313" key="8">
    <source>
        <dbReference type="EMBL" id="GII77284.1"/>
    </source>
</evidence>
<organism evidence="8 9">
    <name type="scientific">Sphaerisporangium rufum</name>
    <dbReference type="NCBI Taxonomy" id="1381558"/>
    <lineage>
        <taxon>Bacteria</taxon>
        <taxon>Bacillati</taxon>
        <taxon>Actinomycetota</taxon>
        <taxon>Actinomycetes</taxon>
        <taxon>Streptosporangiales</taxon>
        <taxon>Streptosporangiaceae</taxon>
        <taxon>Sphaerisporangium</taxon>
    </lineage>
</organism>
<gene>
    <name evidence="8" type="ORF">Sru01_22660</name>
</gene>
<keyword evidence="9" id="KW-1185">Reference proteome</keyword>
<evidence type="ECO:0000256" key="5">
    <source>
        <dbReference type="ARBA" id="ARBA00022989"/>
    </source>
</evidence>
<evidence type="ECO:0000256" key="1">
    <source>
        <dbReference type="ARBA" id="ARBA00004651"/>
    </source>
</evidence>
<reference evidence="8" key="1">
    <citation type="submission" date="2021-01" db="EMBL/GenBank/DDBJ databases">
        <title>Whole genome shotgun sequence of Sphaerisporangium rufum NBRC 109079.</title>
        <authorList>
            <person name="Komaki H."/>
            <person name="Tamura T."/>
        </authorList>
    </citation>
    <scope>NUCLEOTIDE SEQUENCE</scope>
    <source>
        <strain evidence="8">NBRC 109079</strain>
    </source>
</reference>
<dbReference type="AlphaFoldDB" id="A0A919R091"/>
<keyword evidence="6 7" id="KW-0472">Membrane</keyword>
<dbReference type="GO" id="GO:0070069">
    <property type="term" value="C:cytochrome complex"/>
    <property type="evidence" value="ECO:0007669"/>
    <property type="project" value="TreeGrafter"/>
</dbReference>
<feature type="transmembrane region" description="Helical" evidence="7">
    <location>
        <begin position="90"/>
        <end position="110"/>
    </location>
</feature>
<feature type="transmembrane region" description="Helical" evidence="7">
    <location>
        <begin position="6"/>
        <end position="31"/>
    </location>
</feature>
<keyword evidence="5 7" id="KW-1133">Transmembrane helix</keyword>
<sequence length="263" mass="27412">MEIIWLAVLAVLLVGYFALEGFDIGLGMMLPALARARERAGEPGTRQDHRDLLVAGMAPFVLANEVWLVALAGTLVGAFPALEGPLLGGLYPLVVALLVAWILRDAGLWFRRRIDGPGWRACWDAVLCAGSWGLALTWGAILAAVVRGLPAQPFDLAGLLGGAVVAAVFTLHGRAFAAWRLPPAGGASRLLLTGVLAGLPAAASLAVTAGHVLGHAASPATLNVLGFIALPVTPILVAAQVWVWRTFRPARSTGAAARVPSFF</sequence>
<dbReference type="EMBL" id="BOOU01000034">
    <property type="protein sequence ID" value="GII77284.1"/>
    <property type="molecule type" value="Genomic_DNA"/>
</dbReference>
<evidence type="ECO:0000256" key="3">
    <source>
        <dbReference type="ARBA" id="ARBA00022475"/>
    </source>
</evidence>
<keyword evidence="4 7" id="KW-0812">Transmembrane</keyword>
<dbReference type="RefSeq" id="WP_203984102.1">
    <property type="nucleotide sequence ID" value="NZ_BOOU01000034.1"/>
</dbReference>
<dbReference type="GO" id="GO:0005886">
    <property type="term" value="C:plasma membrane"/>
    <property type="evidence" value="ECO:0007669"/>
    <property type="project" value="UniProtKB-SubCell"/>
</dbReference>
<dbReference type="GO" id="GO:0016682">
    <property type="term" value="F:oxidoreductase activity, acting on diphenols and related substances as donors, oxygen as acceptor"/>
    <property type="evidence" value="ECO:0007669"/>
    <property type="project" value="TreeGrafter"/>
</dbReference>
<evidence type="ECO:0000256" key="2">
    <source>
        <dbReference type="ARBA" id="ARBA00007543"/>
    </source>
</evidence>
<dbReference type="PANTHER" id="PTHR43141">
    <property type="entry name" value="CYTOCHROME BD2 SUBUNIT II"/>
    <property type="match status" value="1"/>
</dbReference>
<evidence type="ECO:0008006" key="10">
    <source>
        <dbReference type="Google" id="ProtNLM"/>
    </source>
</evidence>
<proteinExistence type="inferred from homology"/>
<feature type="transmembrane region" description="Helical" evidence="7">
    <location>
        <begin position="224"/>
        <end position="244"/>
    </location>
</feature>
<comment type="similarity">
    <text evidence="2">Belongs to the cytochrome ubiquinol oxidase subunit 2 family.</text>
</comment>
<feature type="transmembrane region" description="Helical" evidence="7">
    <location>
        <begin position="156"/>
        <end position="178"/>
    </location>
</feature>
<dbReference type="Pfam" id="PF02322">
    <property type="entry name" value="Cyt_bd_oxida_II"/>
    <property type="match status" value="1"/>
</dbReference>
<keyword evidence="3" id="KW-1003">Cell membrane</keyword>
<protein>
    <recommendedName>
        <fullName evidence="10">Cytochrome d ubiquinol oxidase subunit II</fullName>
    </recommendedName>
</protein>
<dbReference type="GO" id="GO:0019646">
    <property type="term" value="P:aerobic electron transport chain"/>
    <property type="evidence" value="ECO:0007669"/>
    <property type="project" value="TreeGrafter"/>
</dbReference>
<dbReference type="PANTHER" id="PTHR43141:SF4">
    <property type="entry name" value="CYTOCHROME BD2 SUBUNIT II"/>
    <property type="match status" value="1"/>
</dbReference>
<feature type="transmembrane region" description="Helical" evidence="7">
    <location>
        <begin position="190"/>
        <end position="212"/>
    </location>
</feature>
<accession>A0A919R091</accession>
<name>A0A919R091_9ACTN</name>
<dbReference type="InterPro" id="IPR003317">
    <property type="entry name" value="Cyt-d_oxidase_su2"/>
</dbReference>
<dbReference type="Proteomes" id="UP000655287">
    <property type="component" value="Unassembled WGS sequence"/>
</dbReference>
<comment type="caution">
    <text evidence="8">The sequence shown here is derived from an EMBL/GenBank/DDBJ whole genome shotgun (WGS) entry which is preliminary data.</text>
</comment>
<evidence type="ECO:0000313" key="9">
    <source>
        <dbReference type="Proteomes" id="UP000655287"/>
    </source>
</evidence>
<evidence type="ECO:0000256" key="4">
    <source>
        <dbReference type="ARBA" id="ARBA00022692"/>
    </source>
</evidence>
<evidence type="ECO:0000256" key="7">
    <source>
        <dbReference type="SAM" id="Phobius"/>
    </source>
</evidence>
<dbReference type="GO" id="GO:0009055">
    <property type="term" value="F:electron transfer activity"/>
    <property type="evidence" value="ECO:0007669"/>
    <property type="project" value="TreeGrafter"/>
</dbReference>
<feature type="transmembrane region" description="Helical" evidence="7">
    <location>
        <begin position="122"/>
        <end position="144"/>
    </location>
</feature>
<evidence type="ECO:0000256" key="6">
    <source>
        <dbReference type="ARBA" id="ARBA00023136"/>
    </source>
</evidence>
<feature type="transmembrane region" description="Helical" evidence="7">
    <location>
        <begin position="52"/>
        <end position="78"/>
    </location>
</feature>